<dbReference type="AlphaFoldDB" id="A0A183E076"/>
<keyword evidence="2" id="KW-1185">Reference proteome</keyword>
<name>A0A183E076_9BILA</name>
<proteinExistence type="predicted"/>
<organism evidence="3">
    <name type="scientific">Gongylonema pulchrum</name>
    <dbReference type="NCBI Taxonomy" id="637853"/>
    <lineage>
        <taxon>Eukaryota</taxon>
        <taxon>Metazoa</taxon>
        <taxon>Ecdysozoa</taxon>
        <taxon>Nematoda</taxon>
        <taxon>Chromadorea</taxon>
        <taxon>Rhabditida</taxon>
        <taxon>Spirurina</taxon>
        <taxon>Spiruromorpha</taxon>
        <taxon>Spiruroidea</taxon>
        <taxon>Gongylonematidae</taxon>
        <taxon>Gongylonema</taxon>
    </lineage>
</organism>
<dbReference type="WBParaSite" id="GPUH_0001438601-mRNA-1">
    <property type="protein sequence ID" value="GPUH_0001438601-mRNA-1"/>
    <property type="gene ID" value="GPUH_0001438601"/>
</dbReference>
<gene>
    <name evidence="1" type="ORF">GPUH_LOCUS14367</name>
</gene>
<dbReference type="Proteomes" id="UP000271098">
    <property type="component" value="Unassembled WGS sequence"/>
</dbReference>
<evidence type="ECO:0000313" key="3">
    <source>
        <dbReference type="WBParaSite" id="GPUH_0001438601-mRNA-1"/>
    </source>
</evidence>
<evidence type="ECO:0000313" key="2">
    <source>
        <dbReference type="Proteomes" id="UP000271098"/>
    </source>
</evidence>
<evidence type="ECO:0000313" key="1">
    <source>
        <dbReference type="EMBL" id="VDN24045.1"/>
    </source>
</evidence>
<accession>A0A183E076</accession>
<reference evidence="3" key="1">
    <citation type="submission" date="2016-06" db="UniProtKB">
        <authorList>
            <consortium name="WormBaseParasite"/>
        </authorList>
    </citation>
    <scope>IDENTIFICATION</scope>
</reference>
<dbReference type="EMBL" id="UYRT01081180">
    <property type="protein sequence ID" value="VDN24045.1"/>
    <property type="molecule type" value="Genomic_DNA"/>
</dbReference>
<reference evidence="1 2" key="2">
    <citation type="submission" date="2018-11" db="EMBL/GenBank/DDBJ databases">
        <authorList>
            <consortium name="Pathogen Informatics"/>
        </authorList>
    </citation>
    <scope>NUCLEOTIDE SEQUENCE [LARGE SCALE GENOMIC DNA]</scope>
</reference>
<protein>
    <submittedName>
        <fullName evidence="1 3">Uncharacterized protein</fullName>
    </submittedName>
</protein>
<sequence length="68" mass="7489">MSKGSREFVVVDVLLMVSTIMRPRSDPLCVNSRCTLLLFDITVRTTEKIVEGQMSLEDKIKACAANAG</sequence>